<evidence type="ECO:0000256" key="1">
    <source>
        <dbReference type="SAM" id="MobiDB-lite"/>
    </source>
</evidence>
<dbReference type="SUPFAM" id="SSF53474">
    <property type="entry name" value="alpha/beta-Hydrolases"/>
    <property type="match status" value="1"/>
</dbReference>
<feature type="region of interest" description="Disordered" evidence="1">
    <location>
        <begin position="54"/>
        <end position="73"/>
    </location>
</feature>
<proteinExistence type="predicted"/>
<dbReference type="Proteomes" id="UP001152049">
    <property type="component" value="Unassembled WGS sequence"/>
</dbReference>
<evidence type="ECO:0000259" key="2">
    <source>
        <dbReference type="Pfam" id="PF12697"/>
    </source>
</evidence>
<dbReference type="Pfam" id="PF12697">
    <property type="entry name" value="Abhydrolase_6"/>
    <property type="match status" value="1"/>
</dbReference>
<accession>A0A9W8RJI6</accession>
<dbReference type="InterPro" id="IPR029058">
    <property type="entry name" value="AB_hydrolase_fold"/>
</dbReference>
<evidence type="ECO:0000313" key="3">
    <source>
        <dbReference type="EMBL" id="KAJ4243851.1"/>
    </source>
</evidence>
<sequence>MSFELVTSYERPLLRPLVLPASRSKEKPTTLIPDTQSSRSQLWHASTHIFVGTDDRDESPAWPPAKFNDDPANIPNDEKYDIPYYSASAKSSSTGFQLYVNSEEEQKTSKVPPPSLVAKRYVPTSTTNGSGQGITLLTLTGMGVPKEMFEPMLESLLPLLRKRGVKVEEVWAVDMPLSGETAKANSIGYFYANEKDITRDLLLFVTAYLPTCPGQDLPKHLQPRVPTSQSRQPTRQNLHVVAHSLGAQAAILASVHAPSIFSGMTVIDPAMIPAGKIKDAMAKLPKEVLCLGLPERFSNRESVGKELRKNKRTRGWDERAVRLFAQYGVVPDESGKGLRLAGHPRLEWALYYDKQTPTECYDRLADVSIPFQAIMPARPFAVPPKMFEADVRKIKQKTEVRWIQAATHQIVYEKMDACTGFVADWLTEMAGETKSRL</sequence>
<evidence type="ECO:0000313" key="4">
    <source>
        <dbReference type="Proteomes" id="UP001152049"/>
    </source>
</evidence>
<organism evidence="3 4">
    <name type="scientific">Fusarium torreyae</name>
    <dbReference type="NCBI Taxonomy" id="1237075"/>
    <lineage>
        <taxon>Eukaryota</taxon>
        <taxon>Fungi</taxon>
        <taxon>Dikarya</taxon>
        <taxon>Ascomycota</taxon>
        <taxon>Pezizomycotina</taxon>
        <taxon>Sordariomycetes</taxon>
        <taxon>Hypocreomycetidae</taxon>
        <taxon>Hypocreales</taxon>
        <taxon>Nectriaceae</taxon>
        <taxon>Fusarium</taxon>
    </lineage>
</organism>
<feature type="domain" description="AB hydrolase-1" evidence="2">
    <location>
        <begin position="141"/>
        <end position="334"/>
    </location>
</feature>
<reference evidence="3" key="1">
    <citation type="submission" date="2022-09" db="EMBL/GenBank/DDBJ databases">
        <title>Fusarium specimens isolated from Avocado Roots.</title>
        <authorList>
            <person name="Stajich J."/>
            <person name="Roper C."/>
            <person name="Heimlech-Rivalta G."/>
        </authorList>
    </citation>
    <scope>NUCLEOTIDE SEQUENCE</scope>
    <source>
        <strain evidence="3">CF00136</strain>
    </source>
</reference>
<comment type="caution">
    <text evidence="3">The sequence shown here is derived from an EMBL/GenBank/DDBJ whole genome shotgun (WGS) entry which is preliminary data.</text>
</comment>
<keyword evidence="4" id="KW-1185">Reference proteome</keyword>
<dbReference type="AlphaFoldDB" id="A0A9W8RJI6"/>
<dbReference type="OrthoDB" id="94039at2759"/>
<protein>
    <recommendedName>
        <fullName evidence="2">AB hydrolase-1 domain-containing protein</fullName>
    </recommendedName>
</protein>
<name>A0A9W8RJI6_9HYPO</name>
<dbReference type="Gene3D" id="3.40.50.1820">
    <property type="entry name" value="alpha/beta hydrolase"/>
    <property type="match status" value="1"/>
</dbReference>
<gene>
    <name evidence="3" type="ORF">NW762_014731</name>
</gene>
<dbReference type="EMBL" id="JAOQAZ010000054">
    <property type="protein sequence ID" value="KAJ4243851.1"/>
    <property type="molecule type" value="Genomic_DNA"/>
</dbReference>
<dbReference type="InterPro" id="IPR000073">
    <property type="entry name" value="AB_hydrolase_1"/>
</dbReference>